<proteinExistence type="predicted"/>
<dbReference type="EMBL" id="CP058215">
    <property type="protein sequence ID" value="QLC51318.1"/>
    <property type="molecule type" value="Genomic_DNA"/>
</dbReference>
<dbReference type="KEGG" id="mzi:HWN40_09695"/>
<reference evidence="1 2" key="1">
    <citation type="submission" date="2020-06" db="EMBL/GenBank/DDBJ databases">
        <title>Methanolobus halotolerans sp. nov., isolated from a saline lake Tus in Siberia.</title>
        <authorList>
            <person name="Shen Y."/>
            <person name="Chen S.-C."/>
            <person name="Lai M.-C."/>
            <person name="Huang H.-H."/>
            <person name="Chiu H.-H."/>
            <person name="Tang S.-L."/>
            <person name="Rogozin D.Y."/>
            <person name="Degermendzhy A.G."/>
        </authorList>
    </citation>
    <scope>NUCLEOTIDE SEQUENCE [LARGE SCALE GENOMIC DNA]</scope>
    <source>
        <strain evidence="1 2">DSM 21339</strain>
    </source>
</reference>
<accession>A0A7D5E9I4</accession>
<evidence type="ECO:0000313" key="2">
    <source>
        <dbReference type="Proteomes" id="UP000509594"/>
    </source>
</evidence>
<gene>
    <name evidence="1" type="ORF">HWN40_09695</name>
</gene>
<dbReference type="Gene3D" id="3.30.460.70">
    <property type="match status" value="1"/>
</dbReference>
<evidence type="ECO:0000313" key="1">
    <source>
        <dbReference type="EMBL" id="QLC51318.1"/>
    </source>
</evidence>
<organism evidence="1 2">
    <name type="scientific">Methanolobus zinderi</name>
    <dbReference type="NCBI Taxonomy" id="536044"/>
    <lineage>
        <taxon>Archaea</taxon>
        <taxon>Methanobacteriati</taxon>
        <taxon>Methanobacteriota</taxon>
        <taxon>Stenosarchaea group</taxon>
        <taxon>Methanomicrobia</taxon>
        <taxon>Methanosarcinales</taxon>
        <taxon>Methanosarcinaceae</taxon>
        <taxon>Methanolobus</taxon>
    </lineage>
</organism>
<protein>
    <submittedName>
        <fullName evidence="1">Uncharacterized protein</fullName>
    </submittedName>
</protein>
<dbReference type="OrthoDB" id="137938at2157"/>
<keyword evidence="2" id="KW-1185">Reference proteome</keyword>
<sequence length="170" mass="19554">MKPRVLSYKASGEPVELINNKSAQDPTWDELMAFLKEDDTDRILYQSNVFDCVDYAERLHNNAEQAGIRAAYVSIDFYDLEKGHAINAFQTSDKGLTFIDCTGSQSPLGELDSYDKVAYIEEGKEYGIVSIYYTETPDYQFYELRKDNPRLRGFFKSVGVVKSAQVYWEY</sequence>
<dbReference type="AlphaFoldDB" id="A0A7D5E9I4"/>
<name>A0A7D5E9I4_9EURY</name>
<dbReference type="Proteomes" id="UP000509594">
    <property type="component" value="Chromosome"/>
</dbReference>